<keyword evidence="8" id="KW-0812">Transmembrane</keyword>
<keyword evidence="11" id="KW-1185">Reference proteome</keyword>
<dbReference type="SUPFAM" id="SSF55874">
    <property type="entry name" value="ATPase domain of HSP90 chaperone/DNA topoisomerase II/histidine kinase"/>
    <property type="match status" value="1"/>
</dbReference>
<sequence>MGKLRWKEFLRAALLMALCFGSGYLYFAQQTTYAVAAALLALILLFQWFNRHVWLQKQIDEFSEAVKYRDFTRRYAVKKVNTVENRLYDSFNRINEAFKEVSAKREIQHQYLTKVINMLDSALIFYQADTGKVEWVNDAFKEMFETPHLGNIAGLKKRRAELYEKTMALNIGQQHIETAHSSKGRIKLLIQVSEFETEDGRYRIVMYQNVNDAMDETENRAWHKLLRVLTHEIMNSIAPISSIAETLHGRLEQTAYSDELEDVKVGVHTIKKRSEGLLKFAKSYRLINKVDKPQFGEISVAQLFENIYNLLEPSFLQKGLDVDIILKNRRIAIQADIHLIEQVLINLMLNAMEAVKESEHPYISMSASEENGRTFIKISDNGEGMEPDIQEQIFTPFFTTKKTGSGIGLTLSKQIMLVHNGNIFVSSETGKGSTFTLQF</sequence>
<dbReference type="PANTHER" id="PTHR42878:SF7">
    <property type="entry name" value="SENSOR HISTIDINE KINASE GLRK"/>
    <property type="match status" value="1"/>
</dbReference>
<feature type="transmembrane region" description="Helical" evidence="8">
    <location>
        <begin position="33"/>
        <end position="49"/>
    </location>
</feature>
<feature type="domain" description="Histidine kinase" evidence="9">
    <location>
        <begin position="228"/>
        <end position="439"/>
    </location>
</feature>
<evidence type="ECO:0000256" key="1">
    <source>
        <dbReference type="ARBA" id="ARBA00000085"/>
    </source>
</evidence>
<evidence type="ECO:0000313" key="10">
    <source>
        <dbReference type="EMBL" id="MFD2600283.1"/>
    </source>
</evidence>
<dbReference type="PRINTS" id="PR00344">
    <property type="entry name" value="BCTRLSENSOR"/>
</dbReference>
<dbReference type="InterPro" id="IPR036890">
    <property type="entry name" value="HATPase_C_sf"/>
</dbReference>
<dbReference type="GO" id="GO:0016301">
    <property type="term" value="F:kinase activity"/>
    <property type="evidence" value="ECO:0007669"/>
    <property type="project" value="UniProtKB-KW"/>
</dbReference>
<name>A0ABW5NNR0_9SPHI</name>
<organism evidence="10 11">
    <name type="scientific">Sphingobacterium corticis</name>
    <dbReference type="NCBI Taxonomy" id="1812823"/>
    <lineage>
        <taxon>Bacteria</taxon>
        <taxon>Pseudomonadati</taxon>
        <taxon>Bacteroidota</taxon>
        <taxon>Sphingobacteriia</taxon>
        <taxon>Sphingobacteriales</taxon>
        <taxon>Sphingobacteriaceae</taxon>
        <taxon>Sphingobacterium</taxon>
    </lineage>
</organism>
<dbReference type="Pfam" id="PF02518">
    <property type="entry name" value="HATPase_c"/>
    <property type="match status" value="1"/>
</dbReference>
<comment type="caution">
    <text evidence="10">The sequence shown here is derived from an EMBL/GenBank/DDBJ whole genome shotgun (WGS) entry which is preliminary data.</text>
</comment>
<dbReference type="PANTHER" id="PTHR42878">
    <property type="entry name" value="TWO-COMPONENT HISTIDINE KINASE"/>
    <property type="match status" value="1"/>
</dbReference>
<feature type="transmembrane region" description="Helical" evidence="8">
    <location>
        <begin position="9"/>
        <end position="27"/>
    </location>
</feature>
<dbReference type="RefSeq" id="WP_380870423.1">
    <property type="nucleotide sequence ID" value="NZ_JBHUMA010000009.1"/>
</dbReference>
<evidence type="ECO:0000256" key="8">
    <source>
        <dbReference type="SAM" id="Phobius"/>
    </source>
</evidence>
<dbReference type="Proteomes" id="UP001597393">
    <property type="component" value="Unassembled WGS sequence"/>
</dbReference>
<evidence type="ECO:0000259" key="9">
    <source>
        <dbReference type="PROSITE" id="PS50109"/>
    </source>
</evidence>
<accession>A0ABW5NNR0</accession>
<dbReference type="EC" id="2.7.13.3" evidence="2"/>
<dbReference type="InterPro" id="IPR050351">
    <property type="entry name" value="BphY/WalK/GraS-like"/>
</dbReference>
<evidence type="ECO:0000313" key="11">
    <source>
        <dbReference type="Proteomes" id="UP001597393"/>
    </source>
</evidence>
<keyword evidence="4" id="KW-0547">Nucleotide-binding</keyword>
<keyword evidence="6" id="KW-0067">ATP-binding</keyword>
<protein>
    <recommendedName>
        <fullName evidence="2">histidine kinase</fullName>
        <ecNumber evidence="2">2.7.13.3</ecNumber>
    </recommendedName>
</protein>
<dbReference type="SMART" id="SM00387">
    <property type="entry name" value="HATPase_c"/>
    <property type="match status" value="1"/>
</dbReference>
<evidence type="ECO:0000256" key="2">
    <source>
        <dbReference type="ARBA" id="ARBA00012438"/>
    </source>
</evidence>
<comment type="catalytic activity">
    <reaction evidence="1">
        <text>ATP + protein L-histidine = ADP + protein N-phospho-L-histidine.</text>
        <dbReference type="EC" id="2.7.13.3"/>
    </reaction>
</comment>
<reference evidence="11" key="1">
    <citation type="journal article" date="2019" name="Int. J. Syst. Evol. Microbiol.">
        <title>The Global Catalogue of Microorganisms (GCM) 10K type strain sequencing project: providing services to taxonomists for standard genome sequencing and annotation.</title>
        <authorList>
            <consortium name="The Broad Institute Genomics Platform"/>
            <consortium name="The Broad Institute Genome Sequencing Center for Infectious Disease"/>
            <person name="Wu L."/>
            <person name="Ma J."/>
        </authorList>
    </citation>
    <scope>NUCLEOTIDE SEQUENCE [LARGE SCALE GENOMIC DNA]</scope>
    <source>
        <strain evidence="11">KCTC 42248</strain>
    </source>
</reference>
<evidence type="ECO:0000256" key="3">
    <source>
        <dbReference type="ARBA" id="ARBA00022679"/>
    </source>
</evidence>
<evidence type="ECO:0000256" key="7">
    <source>
        <dbReference type="ARBA" id="ARBA00023012"/>
    </source>
</evidence>
<proteinExistence type="predicted"/>
<gene>
    <name evidence="10" type="ORF">ACFSQ3_15120</name>
</gene>
<keyword evidence="8" id="KW-1133">Transmembrane helix</keyword>
<dbReference type="InterPro" id="IPR004358">
    <property type="entry name" value="Sig_transdc_His_kin-like_C"/>
</dbReference>
<evidence type="ECO:0000256" key="5">
    <source>
        <dbReference type="ARBA" id="ARBA00022777"/>
    </source>
</evidence>
<dbReference type="Gene3D" id="3.30.565.10">
    <property type="entry name" value="Histidine kinase-like ATPase, C-terminal domain"/>
    <property type="match status" value="1"/>
</dbReference>
<evidence type="ECO:0000256" key="4">
    <source>
        <dbReference type="ARBA" id="ARBA00022741"/>
    </source>
</evidence>
<keyword evidence="7" id="KW-0902">Two-component regulatory system</keyword>
<dbReference type="InterPro" id="IPR005467">
    <property type="entry name" value="His_kinase_dom"/>
</dbReference>
<dbReference type="PROSITE" id="PS50109">
    <property type="entry name" value="HIS_KIN"/>
    <property type="match status" value="1"/>
</dbReference>
<keyword evidence="3" id="KW-0808">Transferase</keyword>
<keyword evidence="8" id="KW-0472">Membrane</keyword>
<dbReference type="EMBL" id="JBHUMA010000009">
    <property type="protein sequence ID" value="MFD2600283.1"/>
    <property type="molecule type" value="Genomic_DNA"/>
</dbReference>
<evidence type="ECO:0000256" key="6">
    <source>
        <dbReference type="ARBA" id="ARBA00022840"/>
    </source>
</evidence>
<dbReference type="InterPro" id="IPR003594">
    <property type="entry name" value="HATPase_dom"/>
</dbReference>
<keyword evidence="5 10" id="KW-0418">Kinase</keyword>